<accession>A0ABQ7KTN5</accession>
<evidence type="ECO:0000313" key="1">
    <source>
        <dbReference type="EMBL" id="KAG5377790.1"/>
    </source>
</evidence>
<dbReference type="PANTHER" id="PTHR46293:SF1">
    <property type="entry name" value="OS03G0632800 PROTEIN"/>
    <property type="match status" value="1"/>
</dbReference>
<dbReference type="InterPro" id="IPR044807">
    <property type="entry name" value="DRIP1-like"/>
</dbReference>
<gene>
    <name evidence="1" type="primary">A07p006340.1_BraROA</name>
    <name evidence="1" type="ORF">IGI04_025632</name>
</gene>
<organism evidence="1 2">
    <name type="scientific">Brassica rapa subsp. trilocularis</name>
    <dbReference type="NCBI Taxonomy" id="1813537"/>
    <lineage>
        <taxon>Eukaryota</taxon>
        <taxon>Viridiplantae</taxon>
        <taxon>Streptophyta</taxon>
        <taxon>Embryophyta</taxon>
        <taxon>Tracheophyta</taxon>
        <taxon>Spermatophyta</taxon>
        <taxon>Magnoliopsida</taxon>
        <taxon>eudicotyledons</taxon>
        <taxon>Gunneridae</taxon>
        <taxon>Pentapetalae</taxon>
        <taxon>rosids</taxon>
        <taxon>malvids</taxon>
        <taxon>Brassicales</taxon>
        <taxon>Brassicaceae</taxon>
        <taxon>Brassiceae</taxon>
        <taxon>Brassica</taxon>
    </lineage>
</organism>
<name>A0ABQ7KTN5_BRACM</name>
<reference evidence="1 2" key="1">
    <citation type="submission" date="2021-03" db="EMBL/GenBank/DDBJ databases">
        <authorList>
            <person name="King G.J."/>
            <person name="Bancroft I."/>
            <person name="Baten A."/>
            <person name="Bloomfield J."/>
            <person name="Borpatragohain P."/>
            <person name="He Z."/>
            <person name="Irish N."/>
            <person name="Irwin J."/>
            <person name="Liu K."/>
            <person name="Mauleon R.P."/>
            <person name="Moore J."/>
            <person name="Morris R."/>
            <person name="Ostergaard L."/>
            <person name="Wang B."/>
            <person name="Wells R."/>
        </authorList>
    </citation>
    <scope>NUCLEOTIDE SEQUENCE [LARGE SCALE GENOMIC DNA]</scope>
    <source>
        <strain evidence="1">R-o-18</strain>
        <tissue evidence="1">Leaf</tissue>
    </source>
</reference>
<dbReference type="Proteomes" id="UP000823674">
    <property type="component" value="Chromosome A07"/>
</dbReference>
<keyword evidence="2" id="KW-1185">Reference proteome</keyword>
<proteinExistence type="predicted"/>
<dbReference type="PANTHER" id="PTHR46293">
    <property type="entry name" value="E3 UBIQUITIN PROTEIN LIGASE DRIP1"/>
    <property type="match status" value="1"/>
</dbReference>
<protein>
    <submittedName>
        <fullName evidence="1">Uncharacterized protein</fullName>
    </submittedName>
</protein>
<sequence>MEDVRPLTPVKAEEDDARIMSGADKTELTPALEASSSALLDAKDVNPLTLVVKMIGNCGNVPNPLLMKRRTRRKQKAHCYGTSSGYRKDNIKTVAPAVRQNATSSAATESEKNPIWFTLVALQDQNTDAPLPQTPSRYLRVKYVHLFISLDSIYYLAMKLNLESENEVELYLRRLPLDSSMLLSDLLGNWIATASPQTITTRMGASGADYMVLNRRKEKYLH</sequence>
<evidence type="ECO:0000313" key="2">
    <source>
        <dbReference type="Proteomes" id="UP000823674"/>
    </source>
</evidence>
<dbReference type="EMBL" id="JADBGQ010000009">
    <property type="protein sequence ID" value="KAG5377790.1"/>
    <property type="molecule type" value="Genomic_DNA"/>
</dbReference>
<comment type="caution">
    <text evidence="1">The sequence shown here is derived from an EMBL/GenBank/DDBJ whole genome shotgun (WGS) entry which is preliminary data.</text>
</comment>